<evidence type="ECO:0000256" key="1">
    <source>
        <dbReference type="SAM" id="MobiDB-lite"/>
    </source>
</evidence>
<sequence length="145" mass="15989">MLRPAPLPAAYDRRTHPAPRGPFLVEMREIGTPETAWIEETSITGTLAETIRFLAGDERPGAELVEVYELNVADRLAPQVTNVTPLVLGMIVDRIDRDDEADGLPASLEDACRRHRVPGPAEKAPRVEIPFDRLTPACVGIRTGW</sequence>
<name>A0A4Z0NPD7_9HYPH</name>
<reference evidence="2 3" key="1">
    <citation type="submission" date="2019-04" db="EMBL/GenBank/DDBJ databases">
        <authorList>
            <person name="Feng G."/>
            <person name="Zhu H."/>
        </authorList>
    </citation>
    <scope>NUCLEOTIDE SEQUENCE [LARGE SCALE GENOMIC DNA]</scope>
    <source>
        <strain evidence="2 3">6HR-1</strain>
    </source>
</reference>
<dbReference type="AlphaFoldDB" id="A0A4Z0NPD7"/>
<gene>
    <name evidence="2" type="ORF">EU555_18195</name>
</gene>
<dbReference type="OrthoDB" id="8007091at2"/>
<proteinExistence type="predicted"/>
<protein>
    <submittedName>
        <fullName evidence="2">Uncharacterized protein</fullName>
    </submittedName>
</protein>
<dbReference type="EMBL" id="SRLB01000012">
    <property type="protein sequence ID" value="TGD98078.1"/>
    <property type="molecule type" value="Genomic_DNA"/>
</dbReference>
<organism evidence="2 3">
    <name type="scientific">Methylobacterium nonmethylotrophicum</name>
    <dbReference type="NCBI Taxonomy" id="1141884"/>
    <lineage>
        <taxon>Bacteria</taxon>
        <taxon>Pseudomonadati</taxon>
        <taxon>Pseudomonadota</taxon>
        <taxon>Alphaproteobacteria</taxon>
        <taxon>Hyphomicrobiales</taxon>
        <taxon>Methylobacteriaceae</taxon>
        <taxon>Methylobacterium</taxon>
    </lineage>
</organism>
<comment type="caution">
    <text evidence="2">The sequence shown here is derived from an EMBL/GenBank/DDBJ whole genome shotgun (WGS) entry which is preliminary data.</text>
</comment>
<evidence type="ECO:0000313" key="2">
    <source>
        <dbReference type="EMBL" id="TGD98078.1"/>
    </source>
</evidence>
<dbReference type="RefSeq" id="WP_135416519.1">
    <property type="nucleotide sequence ID" value="NZ_SRLB01000012.1"/>
</dbReference>
<evidence type="ECO:0000313" key="3">
    <source>
        <dbReference type="Proteomes" id="UP000297535"/>
    </source>
</evidence>
<accession>A0A4Z0NPD7</accession>
<feature type="region of interest" description="Disordered" evidence="1">
    <location>
        <begin position="1"/>
        <end position="20"/>
    </location>
</feature>
<keyword evidence="3" id="KW-1185">Reference proteome</keyword>
<dbReference type="Proteomes" id="UP000297535">
    <property type="component" value="Unassembled WGS sequence"/>
</dbReference>